<dbReference type="InterPro" id="IPR029068">
    <property type="entry name" value="Glyas_Bleomycin-R_OHBP_Dase"/>
</dbReference>
<dbReference type="PANTHER" id="PTHR34123">
    <property type="entry name" value="OS04G0578200 PROTEIN"/>
    <property type="match status" value="1"/>
</dbReference>
<evidence type="ECO:0000256" key="1">
    <source>
        <dbReference type="SAM" id="MobiDB-lite"/>
    </source>
</evidence>
<dbReference type="Pfam" id="PF10184">
    <property type="entry name" value="DUF2358"/>
    <property type="match status" value="1"/>
</dbReference>
<dbReference type="AlphaFoldDB" id="A0A9W7ECM7"/>
<dbReference type="Pfam" id="PF00903">
    <property type="entry name" value="Glyoxalase"/>
    <property type="match status" value="1"/>
</dbReference>
<dbReference type="InterPro" id="IPR018790">
    <property type="entry name" value="DUF2358"/>
</dbReference>
<keyword evidence="4" id="KW-1185">Reference proteome</keyword>
<protein>
    <recommendedName>
        <fullName evidence="2">VOC domain-containing protein</fullName>
    </recommendedName>
</protein>
<accession>A0A9W7ECM7</accession>
<dbReference type="PANTHER" id="PTHR34123:SF1">
    <property type="entry name" value="OS04G0578200 PROTEIN"/>
    <property type="match status" value="1"/>
</dbReference>
<gene>
    <name evidence="3" type="ORF">TrLO_g9737</name>
</gene>
<dbReference type="SUPFAM" id="SSF54593">
    <property type="entry name" value="Glyoxalase/Bleomycin resistance protein/Dihydroxybiphenyl dioxygenase"/>
    <property type="match status" value="1"/>
</dbReference>
<comment type="caution">
    <text evidence="3">The sequence shown here is derived from an EMBL/GenBank/DDBJ whole genome shotgun (WGS) entry which is preliminary data.</text>
</comment>
<dbReference type="OrthoDB" id="5371818at2759"/>
<evidence type="ECO:0000259" key="2">
    <source>
        <dbReference type="PROSITE" id="PS51819"/>
    </source>
</evidence>
<sequence length="316" mass="34863">MVSPKPPSSTSSTNLKTPPTPLTPFKFNKLDHIVLRVHSAQTMLDFYVGVLGAEPDRIGRMEGCLSHLRVGASMIDLHAYDSPAGRKMHAGGSGVDENAPLPERDVEKGTLDHFALNVDPYDPDQTRDYLAKCGHAVFSEGQRYGADGDGYSMYLRDPEGNIVELKSGTSTSTSTPMTTSRSLSSILETLSTDVKQDYFLTGSLTDASIYASDCYFSDPFSGFSGRDRFVSNLSNLSNFVSSYKTKLLSTTSLTPNSLTSRILVKLDLKLPWKPKLNWVWKVTHVIDEETMKVVKHKEEWEIDAGEAVMQCFRAGT</sequence>
<evidence type="ECO:0000313" key="3">
    <source>
        <dbReference type="EMBL" id="GMH73997.1"/>
    </source>
</evidence>
<proteinExistence type="predicted"/>
<feature type="region of interest" description="Disordered" evidence="1">
    <location>
        <begin position="1"/>
        <end position="22"/>
    </location>
</feature>
<dbReference type="InterPro" id="IPR004360">
    <property type="entry name" value="Glyas_Fos-R_dOase_dom"/>
</dbReference>
<feature type="compositionally biased region" description="Low complexity" evidence="1">
    <location>
        <begin position="8"/>
        <end position="22"/>
    </location>
</feature>
<feature type="domain" description="VOC" evidence="2">
    <location>
        <begin position="29"/>
        <end position="168"/>
    </location>
</feature>
<name>A0A9W7ECM7_9STRA</name>
<dbReference type="InterPro" id="IPR037523">
    <property type="entry name" value="VOC_core"/>
</dbReference>
<dbReference type="PROSITE" id="PS51819">
    <property type="entry name" value="VOC"/>
    <property type="match status" value="1"/>
</dbReference>
<reference evidence="4" key="1">
    <citation type="journal article" date="2023" name="Commun. Biol.">
        <title>Genome analysis of Parmales, the sister group of diatoms, reveals the evolutionary specialization of diatoms from phago-mixotrophs to photoautotrophs.</title>
        <authorList>
            <person name="Ban H."/>
            <person name="Sato S."/>
            <person name="Yoshikawa S."/>
            <person name="Yamada K."/>
            <person name="Nakamura Y."/>
            <person name="Ichinomiya M."/>
            <person name="Sato N."/>
            <person name="Blanc-Mathieu R."/>
            <person name="Endo H."/>
            <person name="Kuwata A."/>
            <person name="Ogata H."/>
        </authorList>
    </citation>
    <scope>NUCLEOTIDE SEQUENCE [LARGE SCALE GENOMIC DNA]</scope>
    <source>
        <strain evidence="4">NIES 3700</strain>
    </source>
</reference>
<dbReference type="Gene3D" id="3.10.180.10">
    <property type="entry name" value="2,3-Dihydroxybiphenyl 1,2-Dioxygenase, domain 1"/>
    <property type="match status" value="1"/>
</dbReference>
<evidence type="ECO:0000313" key="4">
    <source>
        <dbReference type="Proteomes" id="UP001165122"/>
    </source>
</evidence>
<organism evidence="3 4">
    <name type="scientific">Triparma laevis f. longispina</name>
    <dbReference type="NCBI Taxonomy" id="1714387"/>
    <lineage>
        <taxon>Eukaryota</taxon>
        <taxon>Sar</taxon>
        <taxon>Stramenopiles</taxon>
        <taxon>Ochrophyta</taxon>
        <taxon>Bolidophyceae</taxon>
        <taxon>Parmales</taxon>
        <taxon>Triparmaceae</taxon>
        <taxon>Triparma</taxon>
    </lineage>
</organism>
<dbReference type="Proteomes" id="UP001165122">
    <property type="component" value="Unassembled WGS sequence"/>
</dbReference>
<dbReference type="EMBL" id="BRXW01000688">
    <property type="protein sequence ID" value="GMH73997.1"/>
    <property type="molecule type" value="Genomic_DNA"/>
</dbReference>